<name>A0A853F5X6_9BURK</name>
<dbReference type="EMBL" id="JACCEW010000001">
    <property type="protein sequence ID" value="NYT35367.1"/>
    <property type="molecule type" value="Genomic_DNA"/>
</dbReference>
<dbReference type="Proteomes" id="UP000580517">
    <property type="component" value="Unassembled WGS sequence"/>
</dbReference>
<feature type="transmembrane region" description="Helical" evidence="1">
    <location>
        <begin position="161"/>
        <end position="185"/>
    </location>
</feature>
<dbReference type="OrthoDB" id="9805862at2"/>
<evidence type="ECO:0000313" key="3">
    <source>
        <dbReference type="Proteomes" id="UP000580517"/>
    </source>
</evidence>
<reference evidence="2 3" key="1">
    <citation type="submission" date="2020-07" db="EMBL/GenBank/DDBJ databases">
        <title>Taxonomic revisions and descriptions of new bacterial species based on genomic comparisons in the high-G+C-content subgroup of the family Alcaligenaceae.</title>
        <authorList>
            <person name="Szabo A."/>
            <person name="Felfoldi T."/>
        </authorList>
    </citation>
    <scope>NUCLEOTIDE SEQUENCE [LARGE SCALE GENOMIC DNA]</scope>
    <source>
        <strain evidence="2 3">DSM 25264</strain>
    </source>
</reference>
<feature type="transmembrane region" description="Helical" evidence="1">
    <location>
        <begin position="33"/>
        <end position="54"/>
    </location>
</feature>
<accession>A0A853F5X6</accession>
<sequence length="320" mass="34507">MQREGSPWRGLGVVFTKELADHLGSARMRVLEWLIILTAAASLYGVFQAIHNATPDDAFIFLRLFTMAESPMPSFSALLSFMIPLVAIGLGFDAINAEYNRRTMSRLLSQPIYRDALLVGKFLAGLVTIAISLLALWLLIIGAGLVLMGVPPSGEEVARSLLFLVLALAYAGIWLAVALLCSVCFRSAATSALVCLALWLFLTLLWPMLVPALAQAFSTPDPISAMLGQPSLDTLQWQQALGRVSPARLFEEGILGLLSPETRTLGPVFMSQLRGAVIGSPLPLAESLSIVWPQAVGLIAGVVVLFTAGYVVFQRQEVRA</sequence>
<feature type="transmembrane region" description="Helical" evidence="1">
    <location>
        <begin position="74"/>
        <end position="95"/>
    </location>
</feature>
<dbReference type="GO" id="GO:0005886">
    <property type="term" value="C:plasma membrane"/>
    <property type="evidence" value="ECO:0007669"/>
    <property type="project" value="UniProtKB-SubCell"/>
</dbReference>
<keyword evidence="1" id="KW-0472">Membrane</keyword>
<keyword evidence="3" id="KW-1185">Reference proteome</keyword>
<dbReference type="Pfam" id="PF12679">
    <property type="entry name" value="ABC2_membrane_2"/>
    <property type="match status" value="1"/>
</dbReference>
<evidence type="ECO:0000313" key="2">
    <source>
        <dbReference type="EMBL" id="NYT35367.1"/>
    </source>
</evidence>
<feature type="transmembrane region" description="Helical" evidence="1">
    <location>
        <begin position="290"/>
        <end position="313"/>
    </location>
</feature>
<keyword evidence="1" id="KW-0812">Transmembrane</keyword>
<protein>
    <submittedName>
        <fullName evidence="2">ABC transporter permease</fullName>
    </submittedName>
</protein>
<dbReference type="GO" id="GO:0140359">
    <property type="term" value="F:ABC-type transporter activity"/>
    <property type="evidence" value="ECO:0007669"/>
    <property type="project" value="InterPro"/>
</dbReference>
<organism evidence="2 3">
    <name type="scientific">Allopusillimonas soli</name>
    <dbReference type="NCBI Taxonomy" id="659016"/>
    <lineage>
        <taxon>Bacteria</taxon>
        <taxon>Pseudomonadati</taxon>
        <taxon>Pseudomonadota</taxon>
        <taxon>Betaproteobacteria</taxon>
        <taxon>Burkholderiales</taxon>
        <taxon>Alcaligenaceae</taxon>
        <taxon>Allopusillimonas</taxon>
    </lineage>
</organism>
<dbReference type="RefSeq" id="WP_129967248.1">
    <property type="nucleotide sequence ID" value="NZ_JACCEW010000001.1"/>
</dbReference>
<evidence type="ECO:0000256" key="1">
    <source>
        <dbReference type="SAM" id="Phobius"/>
    </source>
</evidence>
<keyword evidence="1" id="KW-1133">Transmembrane helix</keyword>
<dbReference type="PANTHER" id="PTHR43471:SF14">
    <property type="entry name" value="ABC-2 TYPE TRANSPORT SYSTEM PERMEASE PROTEIN"/>
    <property type="match status" value="1"/>
</dbReference>
<dbReference type="AlphaFoldDB" id="A0A853F5X6"/>
<feature type="transmembrane region" description="Helical" evidence="1">
    <location>
        <begin position="192"/>
        <end position="214"/>
    </location>
</feature>
<comment type="caution">
    <text evidence="2">The sequence shown here is derived from an EMBL/GenBank/DDBJ whole genome shotgun (WGS) entry which is preliminary data.</text>
</comment>
<proteinExistence type="predicted"/>
<feature type="transmembrane region" description="Helical" evidence="1">
    <location>
        <begin position="116"/>
        <end position="149"/>
    </location>
</feature>
<dbReference type="PANTHER" id="PTHR43471">
    <property type="entry name" value="ABC TRANSPORTER PERMEASE"/>
    <property type="match status" value="1"/>
</dbReference>
<gene>
    <name evidence="2" type="ORF">H0A68_00645</name>
</gene>